<accession>A0A7W7W731</accession>
<evidence type="ECO:0000256" key="5">
    <source>
        <dbReference type="ARBA" id="ARBA00022989"/>
    </source>
</evidence>
<dbReference type="EMBL" id="JACHJU010000001">
    <property type="protein sequence ID" value="MBB4936433.1"/>
    <property type="molecule type" value="Genomic_DNA"/>
</dbReference>
<evidence type="ECO:0000256" key="6">
    <source>
        <dbReference type="ARBA" id="ARBA00023118"/>
    </source>
</evidence>
<evidence type="ECO:0000256" key="4">
    <source>
        <dbReference type="ARBA" id="ARBA00022741"/>
    </source>
</evidence>
<gene>
    <name evidence="11" type="ORF">FHR32_000738</name>
</gene>
<evidence type="ECO:0000256" key="2">
    <source>
        <dbReference type="ARBA" id="ARBA00022475"/>
    </source>
</evidence>
<keyword evidence="6" id="KW-0051">Antiviral defense</keyword>
<evidence type="ECO:0000313" key="11">
    <source>
        <dbReference type="EMBL" id="MBB4936433.1"/>
    </source>
</evidence>
<keyword evidence="12" id="KW-1185">Reference proteome</keyword>
<keyword evidence="7 9" id="KW-0472">Membrane</keyword>
<proteinExistence type="predicted"/>
<feature type="transmembrane region" description="Helical" evidence="9">
    <location>
        <begin position="77"/>
        <end position="97"/>
    </location>
</feature>
<evidence type="ECO:0000256" key="3">
    <source>
        <dbReference type="ARBA" id="ARBA00022692"/>
    </source>
</evidence>
<feature type="region of interest" description="Disordered" evidence="8">
    <location>
        <begin position="114"/>
        <end position="134"/>
    </location>
</feature>
<dbReference type="Pfam" id="PF18967">
    <property type="entry name" value="PycTM"/>
    <property type="match status" value="1"/>
</dbReference>
<comment type="caution">
    <text evidence="11">The sequence shown here is derived from an EMBL/GenBank/DDBJ whole genome shotgun (WGS) entry which is preliminary data.</text>
</comment>
<dbReference type="AlphaFoldDB" id="A0A7W7W731"/>
<dbReference type="Proteomes" id="UP000534286">
    <property type="component" value="Unassembled WGS sequence"/>
</dbReference>
<keyword evidence="2" id="KW-1003">Cell membrane</keyword>
<evidence type="ECO:0000313" key="12">
    <source>
        <dbReference type="Proteomes" id="UP000534286"/>
    </source>
</evidence>
<dbReference type="RefSeq" id="WP_184752967.1">
    <property type="nucleotide sequence ID" value="NZ_BAABEK010000021.1"/>
</dbReference>
<evidence type="ECO:0000259" key="10">
    <source>
        <dbReference type="Pfam" id="PF18967"/>
    </source>
</evidence>
<feature type="domain" description="Pycsar effector protein" evidence="10">
    <location>
        <begin position="33"/>
        <end position="200"/>
    </location>
</feature>
<feature type="transmembrane region" description="Helical" evidence="9">
    <location>
        <begin position="185"/>
        <end position="204"/>
    </location>
</feature>
<evidence type="ECO:0000256" key="1">
    <source>
        <dbReference type="ARBA" id="ARBA00004236"/>
    </source>
</evidence>
<reference evidence="11 12" key="1">
    <citation type="submission" date="2020-08" db="EMBL/GenBank/DDBJ databases">
        <title>Sequencing the genomes of 1000 actinobacteria strains.</title>
        <authorList>
            <person name="Klenk H.-P."/>
        </authorList>
    </citation>
    <scope>NUCLEOTIDE SEQUENCE [LARGE SCALE GENOMIC DNA]</scope>
    <source>
        <strain evidence="11 12">DSM 43023</strain>
    </source>
</reference>
<protein>
    <recommendedName>
        <fullName evidence="10">Pycsar effector protein domain-containing protein</fullName>
    </recommendedName>
</protein>
<feature type="transmembrane region" description="Helical" evidence="9">
    <location>
        <begin position="48"/>
        <end position="65"/>
    </location>
</feature>
<organism evidence="11 12">
    <name type="scientific">Streptosporangium album</name>
    <dbReference type="NCBI Taxonomy" id="47479"/>
    <lineage>
        <taxon>Bacteria</taxon>
        <taxon>Bacillati</taxon>
        <taxon>Actinomycetota</taxon>
        <taxon>Actinomycetes</taxon>
        <taxon>Streptosporangiales</taxon>
        <taxon>Streptosporangiaceae</taxon>
        <taxon>Streptosporangium</taxon>
    </lineage>
</organism>
<evidence type="ECO:0000256" key="9">
    <source>
        <dbReference type="SAM" id="Phobius"/>
    </source>
</evidence>
<name>A0A7W7W731_9ACTN</name>
<evidence type="ECO:0000256" key="7">
    <source>
        <dbReference type="ARBA" id="ARBA00023136"/>
    </source>
</evidence>
<keyword evidence="3 9" id="KW-0812">Transmembrane</keyword>
<sequence>MLKTVRDTLAGRISGGGAVGEDRDETLSYITGVLADVRVDIGMADRKAAVLLAAAVAGVFLGNGWRPDRLPGEVEWLWWTGVFFCVTGILMLVGALYPRSARLAGRTVERRRSYAARTHAESPRADDTEPEDSRAGAFARSALAELRARTARRDTRVRADQLLLRIRALSALADAKKRYIRRGRILLAASVICCALSLVIGQAITSWDFFGRPMAPAVQPVPAAGHCAPSGVCGGSS</sequence>
<dbReference type="InterPro" id="IPR043760">
    <property type="entry name" value="PycTM_dom"/>
</dbReference>
<evidence type="ECO:0000256" key="8">
    <source>
        <dbReference type="SAM" id="MobiDB-lite"/>
    </source>
</evidence>
<comment type="subcellular location">
    <subcellularLocation>
        <location evidence="1">Cell membrane</location>
    </subcellularLocation>
</comment>
<keyword evidence="4" id="KW-0547">Nucleotide-binding</keyword>
<keyword evidence="5 9" id="KW-1133">Transmembrane helix</keyword>